<evidence type="ECO:0000313" key="3">
    <source>
        <dbReference type="EMBL" id="MCC9643669.1"/>
    </source>
</evidence>
<dbReference type="InterPro" id="IPR011765">
    <property type="entry name" value="Pept_M16_N"/>
</dbReference>
<feature type="domain" description="Peptidase M16 C-terminal" evidence="2">
    <location>
        <begin position="199"/>
        <end position="366"/>
    </location>
</feature>
<dbReference type="EMBL" id="JAJKFW010000025">
    <property type="protein sequence ID" value="MCC9643669.1"/>
    <property type="molecule type" value="Genomic_DNA"/>
</dbReference>
<dbReference type="InterPro" id="IPR007863">
    <property type="entry name" value="Peptidase_M16_C"/>
</dbReference>
<dbReference type="Pfam" id="PF00675">
    <property type="entry name" value="Peptidase_M16"/>
    <property type="match status" value="1"/>
</dbReference>
<gene>
    <name evidence="3" type="ORF">LOC71_15395</name>
</gene>
<dbReference type="InterPro" id="IPR011249">
    <property type="entry name" value="Metalloenz_LuxS/M16"/>
</dbReference>
<dbReference type="Proteomes" id="UP001430306">
    <property type="component" value="Unassembled WGS sequence"/>
</dbReference>
<reference evidence="3" key="1">
    <citation type="submission" date="2021-11" db="EMBL/GenBank/DDBJ databases">
        <title>Genome sequence.</title>
        <authorList>
            <person name="Sun Q."/>
        </authorList>
    </citation>
    <scope>NUCLEOTIDE SEQUENCE</scope>
    <source>
        <strain evidence="3">JC740</strain>
    </source>
</reference>
<protein>
    <submittedName>
        <fullName evidence="3">Insulinase family protein</fullName>
    </submittedName>
</protein>
<proteinExistence type="predicted"/>
<evidence type="ECO:0000313" key="4">
    <source>
        <dbReference type="Proteomes" id="UP001430306"/>
    </source>
</evidence>
<name>A0ABS8NJD1_9BACT</name>
<evidence type="ECO:0000259" key="2">
    <source>
        <dbReference type="Pfam" id="PF05193"/>
    </source>
</evidence>
<dbReference type="Pfam" id="PF05193">
    <property type="entry name" value="Peptidase_M16_C"/>
    <property type="match status" value="1"/>
</dbReference>
<dbReference type="InterPro" id="IPR050361">
    <property type="entry name" value="MPP/UQCRC_Complex"/>
</dbReference>
<dbReference type="Gene3D" id="3.30.830.10">
    <property type="entry name" value="Metalloenzyme, LuxS/M16 peptidase-like"/>
    <property type="match status" value="2"/>
</dbReference>
<keyword evidence="4" id="KW-1185">Reference proteome</keyword>
<feature type="domain" description="Peptidase M16 N-terminal" evidence="1">
    <location>
        <begin position="77"/>
        <end position="183"/>
    </location>
</feature>
<dbReference type="PANTHER" id="PTHR11851:SF219">
    <property type="entry name" value="HYPOTHETICAL ZINC PROTEASE"/>
    <property type="match status" value="1"/>
</dbReference>
<organism evidence="3 4">
    <name type="scientific">Rhodopirellula halodulae</name>
    <dbReference type="NCBI Taxonomy" id="2894198"/>
    <lineage>
        <taxon>Bacteria</taxon>
        <taxon>Pseudomonadati</taxon>
        <taxon>Planctomycetota</taxon>
        <taxon>Planctomycetia</taxon>
        <taxon>Pirellulales</taxon>
        <taxon>Pirellulaceae</taxon>
        <taxon>Rhodopirellula</taxon>
    </lineage>
</organism>
<accession>A0ABS8NJD1</accession>
<evidence type="ECO:0000259" key="1">
    <source>
        <dbReference type="Pfam" id="PF00675"/>
    </source>
</evidence>
<dbReference type="PANTHER" id="PTHR11851">
    <property type="entry name" value="METALLOPROTEASE"/>
    <property type="match status" value="1"/>
</dbReference>
<comment type="caution">
    <text evidence="3">The sequence shown here is derived from an EMBL/GenBank/DDBJ whole genome shotgun (WGS) entry which is preliminary data.</text>
</comment>
<dbReference type="SUPFAM" id="SSF63411">
    <property type="entry name" value="LuxS/MPP-like metallohydrolase"/>
    <property type="match status" value="2"/>
</dbReference>
<sequence length="446" mass="48636">MTTSAPPPQPSAIPLLSTQSPPIQTRTLENGLTVVVQPMPWLRTAAYTLWLPAGITTELVGLSDSQLADAEFLARRDGLASLTCEMVQRGAGAYNSRQLVAAEDNLGIDSGNSASTSIAGYSARMPADSLRPAIELLADVVRRPHLPGKQLDDAKMILRQELAAFQDEPTQRLMRRLRERQYGPQLGRGGYASEASLESLNMEDVRQFYTDHYHAGGSVLAVAGNFETESLFESIENAFGDWKSGDRPALPSPAPIDGNEHIPLPSSQTHIGFSFDSIPYGSDEYFIMRAGIGILSDGMSSRLFDRVREQRGLCYSVWASTHTIGQTGAVFGYAGTTPARAQETLDVSLHEIQHLADDLSEEELSRWKVRIESGLIMEQESAGSRASSLASDQYQLGRIIPTEELESKIQAITLDQVASYFRDHGPRKFRIVTVGPEALQGGEAIA</sequence>